<evidence type="ECO:0000313" key="2">
    <source>
        <dbReference type="EMBL" id="UFP93852.1"/>
    </source>
</evidence>
<feature type="region of interest" description="Disordered" evidence="1">
    <location>
        <begin position="397"/>
        <end position="416"/>
    </location>
</feature>
<dbReference type="Gene3D" id="2.130.10.10">
    <property type="entry name" value="YVTN repeat-like/Quinoprotein amine dehydrogenase"/>
    <property type="match status" value="2"/>
</dbReference>
<dbReference type="InterPro" id="IPR050282">
    <property type="entry name" value="Cycloisomerase_2"/>
</dbReference>
<dbReference type="PANTHER" id="PTHR30344:SF1">
    <property type="entry name" value="6-PHOSPHOGLUCONOLACTONASE"/>
    <property type="match status" value="1"/>
</dbReference>
<proteinExistence type="predicted"/>
<dbReference type="InterPro" id="IPR015943">
    <property type="entry name" value="WD40/YVTN_repeat-like_dom_sf"/>
</dbReference>
<evidence type="ECO:0000256" key="1">
    <source>
        <dbReference type="SAM" id="MobiDB-lite"/>
    </source>
</evidence>
<gene>
    <name evidence="2" type="ORF">ISF26_19070</name>
</gene>
<dbReference type="EMBL" id="CP063845">
    <property type="protein sequence ID" value="UFP93852.1"/>
    <property type="molecule type" value="Genomic_DNA"/>
</dbReference>
<sequence length="416" mass="43489">MNCARVMQTSGRICSFILALAIGLFSTGVTIPSAYAQADSLEGIVYVGSNIGNDNSNSILGFRRDEAGNLTPLSGSPFLTGGEGIFDLSLAVGPFDSDQNIIVNPQRTRLFAVNSGSNTIAAFDIRPDGLLVPVAGSPFPSGGINPVSLGLAGDILTVVNKSQDPEQPSAILPNYTTMRVLADGRLVPVVGSTVSVAAGSSPTQALISPSERLVFGADFQAGLLQSFVLGPNGRLGQRPPEALPASAFADPSVPRLPLGLQVHPVQRILYAGFVTINSVGVYKYDALGRLAFQRNVPNAGVAVCWLVTNKAGTYMYTANTGDNTVSVYSLSDPLVPVEIQTLKLKGNGSPFQLTLDSQEQFLYVVNQRAAEDTPLGEGNLLHVLKVNADGTVGEVPSSPLTLELPEGTRPQGVAAL</sequence>
<dbReference type="Proteomes" id="UP001054846">
    <property type="component" value="Chromosome"/>
</dbReference>
<organism evidence="2 3">
    <name type="scientific">Gloeobacter morelensis MG652769</name>
    <dbReference type="NCBI Taxonomy" id="2781736"/>
    <lineage>
        <taxon>Bacteria</taxon>
        <taxon>Bacillati</taxon>
        <taxon>Cyanobacteriota</taxon>
        <taxon>Cyanophyceae</taxon>
        <taxon>Gloeobacterales</taxon>
        <taxon>Gloeobacteraceae</taxon>
        <taxon>Gloeobacter</taxon>
        <taxon>Gloeobacter morelensis</taxon>
    </lineage>
</organism>
<dbReference type="SUPFAM" id="SSF75011">
    <property type="entry name" value="3-carboxy-cis,cis-mucoante lactonizing enzyme"/>
    <property type="match status" value="1"/>
</dbReference>
<dbReference type="RefSeq" id="WP_230840909.1">
    <property type="nucleotide sequence ID" value="NZ_CP063845.1"/>
</dbReference>
<protein>
    <submittedName>
        <fullName evidence="2">Beta-propeller fold lactonase family protein</fullName>
    </submittedName>
</protein>
<keyword evidence="3" id="KW-1185">Reference proteome</keyword>
<accession>A0ABY3PJV8</accession>
<dbReference type="PANTHER" id="PTHR30344">
    <property type="entry name" value="6-PHOSPHOGLUCONOLACTONASE-RELATED"/>
    <property type="match status" value="1"/>
</dbReference>
<reference evidence="2 3" key="1">
    <citation type="journal article" date="2021" name="Genome Biol. Evol.">
        <title>Complete Genome Sequencing of a Novel Gloeobacter Species from a Waterfall Cave in Mexico.</title>
        <authorList>
            <person name="Saw J.H."/>
            <person name="Cardona T."/>
            <person name="Montejano G."/>
        </authorList>
    </citation>
    <scope>NUCLEOTIDE SEQUENCE [LARGE SCALE GENOMIC DNA]</scope>
    <source>
        <strain evidence="2">MG652769</strain>
    </source>
</reference>
<evidence type="ECO:0000313" key="3">
    <source>
        <dbReference type="Proteomes" id="UP001054846"/>
    </source>
</evidence>
<name>A0ABY3PJV8_9CYAN</name>